<dbReference type="OrthoDB" id="9759366at2"/>
<comment type="catalytic activity">
    <reaction evidence="7">
        <text>[glutamine synthetase]-O(4)-(5'-adenylyl)-L-tyrosine + phosphate = [glutamine synthetase]-L-tyrosine + ADP</text>
        <dbReference type="Rhea" id="RHEA:43716"/>
        <dbReference type="Rhea" id="RHEA-COMP:10660"/>
        <dbReference type="Rhea" id="RHEA-COMP:10661"/>
        <dbReference type="ChEBI" id="CHEBI:43474"/>
        <dbReference type="ChEBI" id="CHEBI:46858"/>
        <dbReference type="ChEBI" id="CHEBI:83624"/>
        <dbReference type="ChEBI" id="CHEBI:456216"/>
        <dbReference type="EC" id="2.7.7.89"/>
    </reaction>
</comment>
<dbReference type="Gene3D" id="1.20.120.1510">
    <property type="match status" value="1"/>
</dbReference>
<dbReference type="NCBIfam" id="NF008292">
    <property type="entry name" value="PRK11072.1"/>
    <property type="match status" value="1"/>
</dbReference>
<evidence type="ECO:0000256" key="2">
    <source>
        <dbReference type="ARBA" id="ARBA00022695"/>
    </source>
</evidence>
<dbReference type="PANTHER" id="PTHR30621">
    <property type="entry name" value="GLUTAMINE SYNTHETASE ADENYLYLTRANSFERASE"/>
    <property type="match status" value="1"/>
</dbReference>
<dbReference type="InterPro" id="IPR013546">
    <property type="entry name" value="PII_UdlTrfase/GS_AdlTrfase"/>
</dbReference>
<evidence type="ECO:0000256" key="7">
    <source>
        <dbReference type="HAMAP-Rule" id="MF_00802"/>
    </source>
</evidence>
<comment type="cofactor">
    <cofactor evidence="7">
        <name>Mg(2+)</name>
        <dbReference type="ChEBI" id="CHEBI:18420"/>
    </cofactor>
</comment>
<dbReference type="Pfam" id="PF08335">
    <property type="entry name" value="GlnD_UR_UTase"/>
    <property type="match status" value="2"/>
</dbReference>
<keyword evidence="11" id="KW-1185">Reference proteome</keyword>
<dbReference type="EMBL" id="QGLF01000001">
    <property type="protein sequence ID" value="PWR23741.1"/>
    <property type="molecule type" value="Genomic_DNA"/>
</dbReference>
<dbReference type="GO" id="GO:0000287">
    <property type="term" value="F:magnesium ion binding"/>
    <property type="evidence" value="ECO:0007669"/>
    <property type="project" value="UniProtKB-UniRule"/>
</dbReference>
<gene>
    <name evidence="7" type="primary">glnE</name>
    <name evidence="10" type="ORF">DKG75_04025</name>
</gene>
<feature type="region of interest" description="Adenylyl removase" evidence="7">
    <location>
        <begin position="1"/>
        <end position="460"/>
    </location>
</feature>
<reference evidence="11" key="1">
    <citation type="submission" date="2018-05" db="EMBL/GenBank/DDBJ databases">
        <title>Zavarzinia sp. HR-AS.</title>
        <authorList>
            <person name="Lee Y."/>
            <person name="Jeon C.O."/>
        </authorList>
    </citation>
    <scope>NUCLEOTIDE SEQUENCE [LARGE SCALE GENOMIC DNA]</scope>
    <source>
        <strain evidence="11">DSM 1231</strain>
    </source>
</reference>
<accession>A0A317EAN0</accession>
<dbReference type="CDD" id="cd05401">
    <property type="entry name" value="NT_GlnE_GlnD_like"/>
    <property type="match status" value="2"/>
</dbReference>
<name>A0A317EAN0_9PROT</name>
<organism evidence="10 11">
    <name type="scientific">Zavarzinia compransoris</name>
    <dbReference type="NCBI Taxonomy" id="1264899"/>
    <lineage>
        <taxon>Bacteria</taxon>
        <taxon>Pseudomonadati</taxon>
        <taxon>Pseudomonadota</taxon>
        <taxon>Alphaproteobacteria</taxon>
        <taxon>Rhodospirillales</taxon>
        <taxon>Zavarziniaceae</taxon>
        <taxon>Zavarzinia</taxon>
    </lineage>
</organism>
<keyword evidence="3 7" id="KW-0547">Nucleotide-binding</keyword>
<dbReference type="GO" id="GO:0005524">
    <property type="term" value="F:ATP binding"/>
    <property type="evidence" value="ECO:0007669"/>
    <property type="project" value="UniProtKB-UniRule"/>
</dbReference>
<keyword evidence="2 7" id="KW-0548">Nucleotidyltransferase</keyword>
<dbReference type="InterPro" id="IPR043519">
    <property type="entry name" value="NT_sf"/>
</dbReference>
<dbReference type="SUPFAM" id="SSF81593">
    <property type="entry name" value="Nucleotidyltransferase substrate binding subunit/domain"/>
    <property type="match status" value="2"/>
</dbReference>
<comment type="function">
    <text evidence="7">Involved in the regulation of glutamine synthetase GlnA, a key enzyme in the process to assimilate ammonia. When cellular nitrogen levels are high, the C-terminal adenylyl transferase (AT) inactivates GlnA by covalent transfer of an adenylyl group from ATP to specific tyrosine residue of GlnA, thus reducing its activity. Conversely, when nitrogen levels are low, the N-terminal adenylyl removase (AR) activates GlnA by removing the adenylyl group by phosphorolysis, increasing its activity. The regulatory region of GlnE binds the signal transduction protein PII (GlnB) which indicates the nitrogen status of the cell.</text>
</comment>
<dbReference type="Pfam" id="PF03710">
    <property type="entry name" value="GlnE"/>
    <property type="match status" value="2"/>
</dbReference>
<dbReference type="GO" id="GO:0000820">
    <property type="term" value="P:regulation of glutamine family amino acid metabolic process"/>
    <property type="evidence" value="ECO:0007669"/>
    <property type="project" value="UniProtKB-UniRule"/>
</dbReference>
<comment type="caution">
    <text evidence="10">The sequence shown here is derived from an EMBL/GenBank/DDBJ whole genome shotgun (WGS) entry which is preliminary data.</text>
</comment>
<comment type="catalytic activity">
    <reaction evidence="7">
        <text>[glutamine synthetase]-L-tyrosine + ATP = [glutamine synthetase]-O(4)-(5'-adenylyl)-L-tyrosine + diphosphate</text>
        <dbReference type="Rhea" id="RHEA:18589"/>
        <dbReference type="Rhea" id="RHEA-COMP:10660"/>
        <dbReference type="Rhea" id="RHEA-COMP:10661"/>
        <dbReference type="ChEBI" id="CHEBI:30616"/>
        <dbReference type="ChEBI" id="CHEBI:33019"/>
        <dbReference type="ChEBI" id="CHEBI:46858"/>
        <dbReference type="ChEBI" id="CHEBI:83624"/>
        <dbReference type="EC" id="2.7.7.42"/>
    </reaction>
</comment>
<evidence type="ECO:0000313" key="11">
    <source>
        <dbReference type="Proteomes" id="UP000246077"/>
    </source>
</evidence>
<feature type="domain" description="PII-uridylyltransferase/Glutamine-synthetase adenylyltransferase" evidence="9">
    <location>
        <begin position="835"/>
        <end position="968"/>
    </location>
</feature>
<dbReference type="Proteomes" id="UP000246077">
    <property type="component" value="Unassembled WGS sequence"/>
</dbReference>
<dbReference type="HAMAP" id="MF_00802">
    <property type="entry name" value="GlnE"/>
    <property type="match status" value="1"/>
</dbReference>
<evidence type="ECO:0000313" key="10">
    <source>
        <dbReference type="EMBL" id="PWR23741.1"/>
    </source>
</evidence>
<feature type="region of interest" description="Adenylyl transferase" evidence="7">
    <location>
        <begin position="468"/>
        <end position="993"/>
    </location>
</feature>
<feature type="domain" description="Glutamate-ammonia ligase adenylyltransferase repeated" evidence="8">
    <location>
        <begin position="52"/>
        <end position="294"/>
    </location>
</feature>
<proteinExistence type="inferred from homology"/>
<dbReference type="InterPro" id="IPR023057">
    <property type="entry name" value="GlnE"/>
</dbReference>
<dbReference type="PANTHER" id="PTHR30621:SF0">
    <property type="entry name" value="BIFUNCTIONAL GLUTAMINE SYNTHETASE ADENYLYLTRANSFERASE_ADENYLYL-REMOVING ENZYME"/>
    <property type="match status" value="1"/>
</dbReference>
<evidence type="ECO:0000259" key="9">
    <source>
        <dbReference type="Pfam" id="PF08335"/>
    </source>
</evidence>
<evidence type="ECO:0000259" key="8">
    <source>
        <dbReference type="Pfam" id="PF03710"/>
    </source>
</evidence>
<keyword evidence="1 7" id="KW-0808">Transferase</keyword>
<feature type="domain" description="Glutamate-ammonia ligase adenylyltransferase repeated" evidence="8">
    <location>
        <begin position="567"/>
        <end position="805"/>
    </location>
</feature>
<evidence type="ECO:0000256" key="5">
    <source>
        <dbReference type="ARBA" id="ARBA00022842"/>
    </source>
</evidence>
<dbReference type="Gene3D" id="3.30.460.10">
    <property type="entry name" value="Beta Polymerase, domain 2"/>
    <property type="match status" value="2"/>
</dbReference>
<dbReference type="RefSeq" id="WP_109919771.1">
    <property type="nucleotide sequence ID" value="NZ_QGLF01000001.1"/>
</dbReference>
<comment type="similarity">
    <text evidence="7">Belongs to the GlnE family.</text>
</comment>
<sequence>MNYGLPARPPVSPPPDNADAARLEEDFRAALAGRSLAVEAAQMAEILPILRVLGAYSPYLSALVRRDPALLVEIVAKGPEAAVEATWADLSPGATAALPLDSLMRLLRRAKARIALAAAVGDLAYGWPLMKTTGALSRLASAALSAAAAHALRAAARMNELTLAHDDDPERDSGLIILGMGKLGAHELNYSSDIDLIVFFDNEVIRPTPKRSPGETFVRLTKTLVKIIQERTADGYVFRVDLRLRPDPGAMPVAISTDAAEIYYQSLGQNWERAAMIKARPVAGDLAAGRDFLQHIRPFVWRRHLDFAAVRDIQRMKEKIRDHHGHGAIGVEGQDVKLGPGGIREVEFFVQIQQLISGGREPQLRDPATLSMLDRLVAMGRLPPAERDLLAEGYCFLRHLEHRLQMVDDAQTHEMPADPARIPGIGRFMGFGDEADFRRVLLFHLAAIQRRFSALFAAEDAADPASLRNHLPEAEAALSQRLAEAGFQEPAKAAGLVIGWRVGRYRCFRHERARALVEGIAPVLLQAFARTAEPDVALLRFDQFLSRLPAGVQLFSLLDANRALLDLLAEIMGAAPLLAELLARRPGLLDAVVGGEALRPLSEAEALRADMETALCDVTDYQDLLDAVRRWTADKRFAVGIQLLRGLIGHEAAGQALTLVAEAGIERLTAAVAGQFAEAHGDIPGGGFAVLGFGKLGGRELTVTSDLDLVFVFSVPDGTIGSDGGKPLTPGLYYTRLGQRLISALSALTAEGSLYEVDMALRPAGSKAPLVPTLKGFDDYYRGEAWTWEHLALTRARLVVSTSEMFGAAVTRTLDTLKHLKRDPARVFGDIAAMRGRMDKDRPARSRWDLKLCPGGLVDIEFIAQALLLAAAPGLPAPLPTGTGAMLDLLGAQGLLPAADALPLRRGLGLAAGLAAMLRLTAGDGFDPEHAPAPLKALLARHAGVADFAAVEAALDAARPPVRALFGRLIGDPAEAYVPNSAAGTGGLAPLEE</sequence>
<keyword evidence="4 7" id="KW-0067">ATP-binding</keyword>
<dbReference type="EC" id="2.7.7.42" evidence="7"/>
<evidence type="ECO:0000256" key="3">
    <source>
        <dbReference type="ARBA" id="ARBA00022741"/>
    </source>
</evidence>
<dbReference type="NCBIfam" id="NF010706">
    <property type="entry name" value="PRK14108.1"/>
    <property type="match status" value="1"/>
</dbReference>
<dbReference type="EC" id="2.7.7.89" evidence="7"/>
<dbReference type="Gene3D" id="1.20.120.330">
    <property type="entry name" value="Nucleotidyltransferases domain 2"/>
    <property type="match status" value="2"/>
</dbReference>
<evidence type="ECO:0000256" key="4">
    <source>
        <dbReference type="ARBA" id="ARBA00022840"/>
    </source>
</evidence>
<dbReference type="SUPFAM" id="SSF81301">
    <property type="entry name" value="Nucleotidyltransferase"/>
    <property type="match status" value="2"/>
</dbReference>
<dbReference type="GO" id="GO:0008882">
    <property type="term" value="F:[glutamate-ammonia-ligase] adenylyltransferase activity"/>
    <property type="evidence" value="ECO:0007669"/>
    <property type="project" value="UniProtKB-UniRule"/>
</dbReference>
<feature type="domain" description="PII-uridylyltransferase/Glutamine-synthetase adenylyltransferase" evidence="9">
    <location>
        <begin position="315"/>
        <end position="456"/>
    </location>
</feature>
<dbReference type="GO" id="GO:0005829">
    <property type="term" value="C:cytosol"/>
    <property type="evidence" value="ECO:0007669"/>
    <property type="project" value="TreeGrafter"/>
</dbReference>
<dbReference type="InterPro" id="IPR005190">
    <property type="entry name" value="GlnE_rpt_dom"/>
</dbReference>
<dbReference type="AlphaFoldDB" id="A0A317EAN0"/>
<keyword evidence="5 7" id="KW-0460">Magnesium</keyword>
<dbReference type="GO" id="GO:0047388">
    <property type="term" value="F:[glutamine synthetase]-adenylyl-L-tyrosine phosphorylase activity"/>
    <property type="evidence" value="ECO:0007669"/>
    <property type="project" value="UniProtKB-EC"/>
</dbReference>
<protein>
    <recommendedName>
        <fullName evidence="7">Bifunctional glutamine synthetase adenylyltransferase/adenylyl-removing enzyme</fullName>
    </recommendedName>
    <alternativeName>
        <fullName evidence="7">ATP:glutamine synthetase adenylyltransferase</fullName>
    </alternativeName>
    <alternativeName>
        <fullName evidence="7">ATase</fullName>
    </alternativeName>
    <domain>
        <recommendedName>
            <fullName evidence="7">Glutamine synthetase adenylyl-L-tyrosine phosphorylase</fullName>
            <ecNumber evidence="7">2.7.7.89</ecNumber>
        </recommendedName>
        <alternativeName>
            <fullName evidence="7">Adenylyl removase</fullName>
            <shortName evidence="7">AR</shortName>
            <shortName evidence="7">AT-N</shortName>
        </alternativeName>
    </domain>
    <domain>
        <recommendedName>
            <fullName evidence="7">Glutamine synthetase adenylyl transferase</fullName>
            <ecNumber evidence="7">2.7.7.42</ecNumber>
        </recommendedName>
        <alternativeName>
            <fullName evidence="7">Adenylyl transferase</fullName>
            <shortName evidence="7">AT</shortName>
            <shortName evidence="7">AT-C</shortName>
        </alternativeName>
    </domain>
</protein>
<evidence type="ECO:0000256" key="1">
    <source>
        <dbReference type="ARBA" id="ARBA00022679"/>
    </source>
</evidence>
<evidence type="ECO:0000256" key="6">
    <source>
        <dbReference type="ARBA" id="ARBA00023268"/>
    </source>
</evidence>
<keyword evidence="6 7" id="KW-0511">Multifunctional enzyme</keyword>